<dbReference type="EMBL" id="BGPR01021876">
    <property type="protein sequence ID" value="GBN87608.1"/>
    <property type="molecule type" value="Genomic_DNA"/>
</dbReference>
<sequence length="97" mass="11051">MNCTKLLQRLNYSVPSHQNELHQSVTEWKLQCTLEPDLFQCDHPSRGPHIASCTQSFSTAKRNMPLGMLRTVRDVLEGRDTITIDFGLQIIPQENVA</sequence>
<keyword evidence="2" id="KW-1185">Reference proteome</keyword>
<protein>
    <submittedName>
        <fullName evidence="1">Uncharacterized protein</fullName>
    </submittedName>
</protein>
<name>A0A4Y2SH86_ARAVE</name>
<evidence type="ECO:0000313" key="2">
    <source>
        <dbReference type="Proteomes" id="UP000499080"/>
    </source>
</evidence>
<evidence type="ECO:0000313" key="1">
    <source>
        <dbReference type="EMBL" id="GBN87608.1"/>
    </source>
</evidence>
<dbReference type="AlphaFoldDB" id="A0A4Y2SH86"/>
<reference evidence="1 2" key="1">
    <citation type="journal article" date="2019" name="Sci. Rep.">
        <title>Orb-weaving spider Araneus ventricosus genome elucidates the spidroin gene catalogue.</title>
        <authorList>
            <person name="Kono N."/>
            <person name="Nakamura H."/>
            <person name="Ohtoshi R."/>
            <person name="Moran D.A.P."/>
            <person name="Shinohara A."/>
            <person name="Yoshida Y."/>
            <person name="Fujiwara M."/>
            <person name="Mori M."/>
            <person name="Tomita M."/>
            <person name="Arakawa K."/>
        </authorList>
    </citation>
    <scope>NUCLEOTIDE SEQUENCE [LARGE SCALE GENOMIC DNA]</scope>
</reference>
<organism evidence="1 2">
    <name type="scientific">Araneus ventricosus</name>
    <name type="common">Orbweaver spider</name>
    <name type="synonym">Epeira ventricosa</name>
    <dbReference type="NCBI Taxonomy" id="182803"/>
    <lineage>
        <taxon>Eukaryota</taxon>
        <taxon>Metazoa</taxon>
        <taxon>Ecdysozoa</taxon>
        <taxon>Arthropoda</taxon>
        <taxon>Chelicerata</taxon>
        <taxon>Arachnida</taxon>
        <taxon>Araneae</taxon>
        <taxon>Araneomorphae</taxon>
        <taxon>Entelegynae</taxon>
        <taxon>Araneoidea</taxon>
        <taxon>Araneidae</taxon>
        <taxon>Araneus</taxon>
    </lineage>
</organism>
<dbReference type="Proteomes" id="UP000499080">
    <property type="component" value="Unassembled WGS sequence"/>
</dbReference>
<proteinExistence type="predicted"/>
<accession>A0A4Y2SH86</accession>
<gene>
    <name evidence="1" type="ORF">AVEN_104966_1</name>
</gene>
<comment type="caution">
    <text evidence="1">The sequence shown here is derived from an EMBL/GenBank/DDBJ whole genome shotgun (WGS) entry which is preliminary data.</text>
</comment>